<dbReference type="InterPro" id="IPR000834">
    <property type="entry name" value="Peptidase_M14"/>
</dbReference>
<dbReference type="SUPFAM" id="SSF54897">
    <property type="entry name" value="Protease propeptides/inhibitors"/>
    <property type="match status" value="1"/>
</dbReference>
<comment type="subcellular location">
    <subcellularLocation>
        <location evidence="2">Secreted</location>
    </subcellularLocation>
</comment>
<keyword evidence="10" id="KW-0862">Zinc</keyword>
<feature type="domain" description="Peptidase M14" evidence="16">
    <location>
        <begin position="133"/>
        <end position="427"/>
    </location>
</feature>
<comment type="cofactor">
    <cofactor evidence="1">
        <name>Zn(2+)</name>
        <dbReference type="ChEBI" id="CHEBI:29105"/>
    </cofactor>
</comment>
<keyword evidence="12" id="KW-1015">Disulfide bond</keyword>
<keyword evidence="9" id="KW-0378">Hydrolase</keyword>
<dbReference type="PRINTS" id="PR00765">
    <property type="entry name" value="CRBOXYPTASEA"/>
</dbReference>
<dbReference type="GO" id="GO:0006508">
    <property type="term" value="P:proteolysis"/>
    <property type="evidence" value="ECO:0007669"/>
    <property type="project" value="UniProtKB-KW"/>
</dbReference>
<accession>A0A6P8Y0D5</accession>
<organism evidence="18">
    <name type="scientific">Thrips palmi</name>
    <name type="common">Melon thrips</name>
    <dbReference type="NCBI Taxonomy" id="161013"/>
    <lineage>
        <taxon>Eukaryota</taxon>
        <taxon>Metazoa</taxon>
        <taxon>Ecdysozoa</taxon>
        <taxon>Arthropoda</taxon>
        <taxon>Hexapoda</taxon>
        <taxon>Insecta</taxon>
        <taxon>Pterygota</taxon>
        <taxon>Neoptera</taxon>
        <taxon>Paraneoptera</taxon>
        <taxon>Thysanoptera</taxon>
        <taxon>Terebrantia</taxon>
        <taxon>Thripoidea</taxon>
        <taxon>Thripidae</taxon>
        <taxon>Thrips</taxon>
    </lineage>
</organism>
<keyword evidence="4" id="KW-0964">Secreted</keyword>
<dbReference type="InParanoid" id="A0A6P8Y0D5"/>
<evidence type="ECO:0000256" key="5">
    <source>
        <dbReference type="ARBA" id="ARBA00022645"/>
    </source>
</evidence>
<sequence>MAAVHRGWGGRVPLLLVVAVVAVRQAVGRQAAVVAFKDHKVLRIVPATDKQLQSLRQYLGANPTLDVWLDPTVPGSPVDVHVSPADAVAFREYLGRQELTHKDMIPDLGRVVDEEQRQMLDAKRSNPEFGWDNYHTLEEIYKWMQSLVRKYPDEVTLVDGGRSYEGRTILGVKIKAVEEDAPVAFIEAGIHAREWITPATATFMINEILTRSDEEFRSAVRAYEWHIFPSTNPDGYYYTHNGNRLWRKSRSKFNYICYGADLNRNWPFHWGETGSSSSPCSDVYAGVRAGSEAETKALRHYVDALMEKPNPLRVYISLHSYSQLLMFPWGYTLNLAADHADLDAVAQAAAQAASKRYGTKFRHGPIARTIYAASGSTIDYTYEKGVKFPFVYELRDTGEHGFLLPKDQIRPAAEEAVDSMAVIAAEVLKRK</sequence>
<keyword evidence="7" id="KW-0479">Metal-binding</keyword>
<evidence type="ECO:0000256" key="11">
    <source>
        <dbReference type="ARBA" id="ARBA00023049"/>
    </source>
</evidence>
<dbReference type="AlphaFoldDB" id="A0A6P8Y0D5"/>
<dbReference type="GO" id="GO:0008270">
    <property type="term" value="F:zinc ion binding"/>
    <property type="evidence" value="ECO:0007669"/>
    <property type="project" value="InterPro"/>
</dbReference>
<comment type="similarity">
    <text evidence="3 14">Belongs to the peptidase M14 family.</text>
</comment>
<evidence type="ECO:0000256" key="8">
    <source>
        <dbReference type="ARBA" id="ARBA00022729"/>
    </source>
</evidence>
<dbReference type="FunCoup" id="A0A6P8Y0D5">
    <property type="interactions" value="23"/>
</dbReference>
<evidence type="ECO:0000256" key="6">
    <source>
        <dbReference type="ARBA" id="ARBA00022670"/>
    </source>
</evidence>
<comment type="function">
    <text evidence="13">Involved in the digestion of the blood meal.</text>
</comment>
<feature type="active site" description="Proton donor/acceptor" evidence="14">
    <location>
        <position position="393"/>
    </location>
</feature>
<evidence type="ECO:0000256" key="3">
    <source>
        <dbReference type="ARBA" id="ARBA00005988"/>
    </source>
</evidence>
<evidence type="ECO:0000256" key="1">
    <source>
        <dbReference type="ARBA" id="ARBA00001947"/>
    </source>
</evidence>
<dbReference type="Gene3D" id="3.40.630.10">
    <property type="entry name" value="Zn peptidases"/>
    <property type="match status" value="1"/>
</dbReference>
<dbReference type="PANTHER" id="PTHR11705">
    <property type="entry name" value="PROTEASE FAMILY M14 CARBOXYPEPTIDASE A,B"/>
    <property type="match status" value="1"/>
</dbReference>
<evidence type="ECO:0000256" key="7">
    <source>
        <dbReference type="ARBA" id="ARBA00022723"/>
    </source>
</evidence>
<dbReference type="Pfam" id="PF00246">
    <property type="entry name" value="Peptidase_M14"/>
    <property type="match status" value="1"/>
</dbReference>
<proteinExistence type="inferred from homology"/>
<dbReference type="KEGG" id="tpal:117640507"/>
<evidence type="ECO:0000256" key="9">
    <source>
        <dbReference type="ARBA" id="ARBA00022801"/>
    </source>
</evidence>
<dbReference type="Gene3D" id="3.30.70.340">
    <property type="entry name" value="Metallocarboxypeptidase-like"/>
    <property type="match status" value="1"/>
</dbReference>
<dbReference type="InterPro" id="IPR057247">
    <property type="entry name" value="CARBOXYPEPT_ZN_2"/>
</dbReference>
<evidence type="ECO:0000256" key="14">
    <source>
        <dbReference type="PROSITE-ProRule" id="PRU01379"/>
    </source>
</evidence>
<evidence type="ECO:0000256" key="15">
    <source>
        <dbReference type="SAM" id="SignalP"/>
    </source>
</evidence>
<dbReference type="GO" id="GO:0005615">
    <property type="term" value="C:extracellular space"/>
    <property type="evidence" value="ECO:0007669"/>
    <property type="project" value="TreeGrafter"/>
</dbReference>
<feature type="signal peptide" evidence="15">
    <location>
        <begin position="1"/>
        <end position="28"/>
    </location>
</feature>
<dbReference type="Pfam" id="PF02244">
    <property type="entry name" value="Propep_M14"/>
    <property type="match status" value="1"/>
</dbReference>
<dbReference type="CDD" id="cd03860">
    <property type="entry name" value="M14_CP_A-B_like"/>
    <property type="match status" value="1"/>
</dbReference>
<keyword evidence="6" id="KW-0645">Protease</keyword>
<evidence type="ECO:0000256" key="4">
    <source>
        <dbReference type="ARBA" id="ARBA00022525"/>
    </source>
</evidence>
<keyword evidence="17" id="KW-1185">Reference proteome</keyword>
<dbReference type="SMART" id="SM00631">
    <property type="entry name" value="Zn_pept"/>
    <property type="match status" value="1"/>
</dbReference>
<dbReference type="InterPro" id="IPR003146">
    <property type="entry name" value="M14A_act_pep"/>
</dbReference>
<dbReference type="FunFam" id="3.30.70.340:FF:000001">
    <property type="entry name" value="Carboxypeptidase A5"/>
    <property type="match status" value="1"/>
</dbReference>
<dbReference type="InterPro" id="IPR036990">
    <property type="entry name" value="M14A-like_propep"/>
</dbReference>
<keyword evidence="11" id="KW-0482">Metalloprotease</keyword>
<evidence type="ECO:0000256" key="2">
    <source>
        <dbReference type="ARBA" id="ARBA00004613"/>
    </source>
</evidence>
<evidence type="ECO:0000313" key="18">
    <source>
        <dbReference type="RefSeq" id="XP_034232918.1"/>
    </source>
</evidence>
<evidence type="ECO:0000313" key="17">
    <source>
        <dbReference type="Proteomes" id="UP000515158"/>
    </source>
</evidence>
<dbReference type="OrthoDB" id="3626597at2759"/>
<dbReference type="GeneID" id="117640507"/>
<evidence type="ECO:0000259" key="16">
    <source>
        <dbReference type="PROSITE" id="PS52035"/>
    </source>
</evidence>
<gene>
    <name evidence="18" type="primary">LOC117640507</name>
</gene>
<dbReference type="Proteomes" id="UP000515158">
    <property type="component" value="Unplaced"/>
</dbReference>
<protein>
    <submittedName>
        <fullName evidence="18">Zinc carboxypeptidase-like</fullName>
    </submittedName>
</protein>
<name>A0A6P8Y0D5_THRPL</name>
<dbReference type="SUPFAM" id="SSF53187">
    <property type="entry name" value="Zn-dependent exopeptidases"/>
    <property type="match status" value="1"/>
</dbReference>
<evidence type="ECO:0000256" key="12">
    <source>
        <dbReference type="ARBA" id="ARBA00023157"/>
    </source>
</evidence>
<keyword evidence="8 15" id="KW-0732">Signal</keyword>
<dbReference type="FunFam" id="3.40.630.10:FF:000040">
    <property type="entry name" value="zinc carboxypeptidase"/>
    <property type="match status" value="1"/>
</dbReference>
<evidence type="ECO:0000256" key="13">
    <source>
        <dbReference type="ARBA" id="ARBA00057299"/>
    </source>
</evidence>
<feature type="chain" id="PRO_5027551057" evidence="15">
    <location>
        <begin position="29"/>
        <end position="431"/>
    </location>
</feature>
<dbReference type="PROSITE" id="PS52035">
    <property type="entry name" value="PEPTIDASE_M14"/>
    <property type="match status" value="1"/>
</dbReference>
<evidence type="ECO:0000256" key="10">
    <source>
        <dbReference type="ARBA" id="ARBA00022833"/>
    </source>
</evidence>
<keyword evidence="5" id="KW-0121">Carboxypeptidase</keyword>
<dbReference type="PROSITE" id="PS00133">
    <property type="entry name" value="CARBOXYPEPT_ZN_2"/>
    <property type="match status" value="1"/>
</dbReference>
<dbReference type="PANTHER" id="PTHR11705:SF153">
    <property type="entry name" value="ZINC CARBOXYPEPTIDASE A 1-LIKE PROTEIN"/>
    <property type="match status" value="1"/>
</dbReference>
<dbReference type="GO" id="GO:0004181">
    <property type="term" value="F:metallocarboxypeptidase activity"/>
    <property type="evidence" value="ECO:0007669"/>
    <property type="project" value="InterPro"/>
</dbReference>
<reference evidence="18" key="1">
    <citation type="submission" date="2025-08" db="UniProtKB">
        <authorList>
            <consortium name="RefSeq"/>
        </authorList>
    </citation>
    <scope>IDENTIFICATION</scope>
    <source>
        <tissue evidence="18">Total insect</tissue>
    </source>
</reference>
<dbReference type="RefSeq" id="XP_034232918.1">
    <property type="nucleotide sequence ID" value="XM_034377027.1"/>
</dbReference>